<name>A0AAD6SF39_9AGAR</name>
<proteinExistence type="predicted"/>
<dbReference type="Gene3D" id="3.40.50.300">
    <property type="entry name" value="P-loop containing nucleotide triphosphate hydrolases"/>
    <property type="match status" value="1"/>
</dbReference>
<keyword evidence="3" id="KW-1185">Reference proteome</keyword>
<dbReference type="PRINTS" id="PR00364">
    <property type="entry name" value="DISEASERSIST"/>
</dbReference>
<accession>A0AAD6SF39</accession>
<dbReference type="EMBL" id="JARJCM010000139">
    <property type="protein sequence ID" value="KAJ7026370.1"/>
    <property type="molecule type" value="Genomic_DNA"/>
</dbReference>
<evidence type="ECO:0000313" key="2">
    <source>
        <dbReference type="EMBL" id="KAJ7026370.1"/>
    </source>
</evidence>
<dbReference type="InterPro" id="IPR027417">
    <property type="entry name" value="P-loop_NTPase"/>
</dbReference>
<dbReference type="AlphaFoldDB" id="A0AAD6SF39"/>
<dbReference type="SUPFAM" id="SSF52540">
    <property type="entry name" value="P-loop containing nucleoside triphosphate hydrolases"/>
    <property type="match status" value="1"/>
</dbReference>
<evidence type="ECO:0000259" key="1">
    <source>
        <dbReference type="Pfam" id="PF20703"/>
    </source>
</evidence>
<dbReference type="PANTHER" id="PTHR47691:SF3">
    <property type="entry name" value="HTH-TYPE TRANSCRIPTIONAL REGULATOR RV0890C-RELATED"/>
    <property type="match status" value="1"/>
</dbReference>
<keyword evidence="2" id="KW-0378">Hydrolase</keyword>
<sequence length="464" mass="50804">MPLRCSLPKPEFNFSSAVAELSTDIERRHQELLELISTWSESLDAGSSMHESSFNTSSGSLSLLPGSPKIFHGRESELNDLIAMLATEAPRVAILGPGGMGKTTVATAVLHHPVVIGKYNIRHFLSCESANTCADLVATLGSHLELENSRQLSKNILRHFTECGLCLLILDNFETPWEPSESRGAVEDFLSVLADIPSLALLITMRGAERPGKVKWNRPFLPPLEPISHLAARQIFVDLADEPVVEEESTLVELLHFSGSLPLAVTLMANIVSFEGYSGTLARWQLESTTLLSDGHNKYSNLEKSITLSLSSPRMAASPASRDLLSLLSLLPDGITEQDIAASNVPILQIAHCKSSLLRASMAYMDATGRLKSLSPIREYMQRVHPPSLSLCRPLRTHFEALLSIWRVHEELPSGNLVPRLMGSLGNVNGLVIQGLTEDRPYWVQIGQSILTLNHLSVTMLKGC</sequence>
<reference evidence="2" key="1">
    <citation type="submission" date="2023-03" db="EMBL/GenBank/DDBJ databases">
        <title>Massive genome expansion in bonnet fungi (Mycena s.s.) driven by repeated elements and novel gene families across ecological guilds.</title>
        <authorList>
            <consortium name="Lawrence Berkeley National Laboratory"/>
            <person name="Harder C.B."/>
            <person name="Miyauchi S."/>
            <person name="Viragh M."/>
            <person name="Kuo A."/>
            <person name="Thoen E."/>
            <person name="Andreopoulos B."/>
            <person name="Lu D."/>
            <person name="Skrede I."/>
            <person name="Drula E."/>
            <person name="Henrissat B."/>
            <person name="Morin E."/>
            <person name="Kohler A."/>
            <person name="Barry K."/>
            <person name="LaButti K."/>
            <person name="Morin E."/>
            <person name="Salamov A."/>
            <person name="Lipzen A."/>
            <person name="Mereny Z."/>
            <person name="Hegedus B."/>
            <person name="Baldrian P."/>
            <person name="Stursova M."/>
            <person name="Weitz H."/>
            <person name="Taylor A."/>
            <person name="Grigoriev I.V."/>
            <person name="Nagy L.G."/>
            <person name="Martin F."/>
            <person name="Kauserud H."/>
        </authorList>
    </citation>
    <scope>NUCLEOTIDE SEQUENCE</scope>
    <source>
        <strain evidence="2">CBHHK200</strain>
    </source>
</reference>
<evidence type="ECO:0000313" key="3">
    <source>
        <dbReference type="Proteomes" id="UP001218188"/>
    </source>
</evidence>
<feature type="domain" description="Novel STAND NTPase 1" evidence="1">
    <location>
        <begin position="69"/>
        <end position="206"/>
    </location>
</feature>
<gene>
    <name evidence="2" type="ORF">C8F04DRAFT_109770</name>
</gene>
<dbReference type="GO" id="GO:0016787">
    <property type="term" value="F:hydrolase activity"/>
    <property type="evidence" value="ECO:0007669"/>
    <property type="project" value="UniProtKB-KW"/>
</dbReference>
<dbReference type="InterPro" id="IPR049052">
    <property type="entry name" value="nSTAND1"/>
</dbReference>
<organism evidence="2 3">
    <name type="scientific">Mycena alexandri</name>
    <dbReference type="NCBI Taxonomy" id="1745969"/>
    <lineage>
        <taxon>Eukaryota</taxon>
        <taxon>Fungi</taxon>
        <taxon>Dikarya</taxon>
        <taxon>Basidiomycota</taxon>
        <taxon>Agaricomycotina</taxon>
        <taxon>Agaricomycetes</taxon>
        <taxon>Agaricomycetidae</taxon>
        <taxon>Agaricales</taxon>
        <taxon>Marasmiineae</taxon>
        <taxon>Mycenaceae</taxon>
        <taxon>Mycena</taxon>
    </lineage>
</organism>
<protein>
    <submittedName>
        <fullName evidence="2">P-loop containing nucleoside triphosphate hydrolase protein</fullName>
    </submittedName>
</protein>
<dbReference type="PANTHER" id="PTHR47691">
    <property type="entry name" value="REGULATOR-RELATED"/>
    <property type="match status" value="1"/>
</dbReference>
<comment type="caution">
    <text evidence="2">The sequence shown here is derived from an EMBL/GenBank/DDBJ whole genome shotgun (WGS) entry which is preliminary data.</text>
</comment>
<dbReference type="Pfam" id="PF20703">
    <property type="entry name" value="nSTAND1"/>
    <property type="match status" value="1"/>
</dbReference>
<dbReference type="Proteomes" id="UP001218188">
    <property type="component" value="Unassembled WGS sequence"/>
</dbReference>